<evidence type="ECO:0000313" key="2">
    <source>
        <dbReference type="EMBL" id="HJH43821.1"/>
    </source>
</evidence>
<dbReference type="AlphaFoldDB" id="A0A9D2VLX6"/>
<dbReference type="Proteomes" id="UP000789325">
    <property type="component" value="Unassembled WGS sequence"/>
</dbReference>
<feature type="compositionally biased region" description="Polar residues" evidence="1">
    <location>
        <begin position="345"/>
        <end position="354"/>
    </location>
</feature>
<dbReference type="Pfam" id="PF05845">
    <property type="entry name" value="PhnH"/>
    <property type="match status" value="2"/>
</dbReference>
<dbReference type="Gene3D" id="3.40.50.11310">
    <property type="entry name" value="Bacterial phosphonate metabolism protein PhnH"/>
    <property type="match status" value="2"/>
</dbReference>
<dbReference type="SUPFAM" id="SSF159709">
    <property type="entry name" value="PhnH-like"/>
    <property type="match status" value="2"/>
</dbReference>
<reference evidence="2" key="2">
    <citation type="submission" date="2021-09" db="EMBL/GenBank/DDBJ databases">
        <authorList>
            <person name="Gilroy R."/>
        </authorList>
    </citation>
    <scope>NUCLEOTIDE SEQUENCE</scope>
    <source>
        <strain evidence="2">USAMLcec12-2067</strain>
    </source>
</reference>
<dbReference type="GO" id="GO:0016829">
    <property type="term" value="F:lyase activity"/>
    <property type="evidence" value="ECO:0007669"/>
    <property type="project" value="UniProtKB-KW"/>
</dbReference>
<keyword evidence="2" id="KW-0456">Lyase</keyword>
<gene>
    <name evidence="2" type="primary">phnH</name>
    <name evidence="2" type="ORF">K8V16_08480</name>
</gene>
<accession>A0A9D2VLX6</accession>
<comment type="caution">
    <text evidence="2">The sequence shown here is derived from an EMBL/GenBank/DDBJ whole genome shotgun (WGS) entry which is preliminary data.</text>
</comment>
<dbReference type="GO" id="GO:0019634">
    <property type="term" value="P:organic phosphonate metabolic process"/>
    <property type="evidence" value="ECO:0007669"/>
    <property type="project" value="InterPro"/>
</dbReference>
<dbReference type="InterPro" id="IPR008772">
    <property type="entry name" value="Phosphonate_metab_PhnH"/>
</dbReference>
<organism evidence="2 3">
    <name type="scientific">Rubneribacter badeniensis</name>
    <dbReference type="NCBI Taxonomy" id="2070688"/>
    <lineage>
        <taxon>Bacteria</taxon>
        <taxon>Bacillati</taxon>
        <taxon>Actinomycetota</taxon>
        <taxon>Coriobacteriia</taxon>
        <taxon>Eggerthellales</taxon>
        <taxon>Eggerthellaceae</taxon>
        <taxon>Rubneribacter</taxon>
    </lineage>
</organism>
<dbReference type="EMBL" id="DYZL01000182">
    <property type="protein sequence ID" value="HJH43821.1"/>
    <property type="molecule type" value="Genomic_DNA"/>
</dbReference>
<reference evidence="2" key="1">
    <citation type="journal article" date="2021" name="PeerJ">
        <title>Extensive microbial diversity within the chicken gut microbiome revealed by metagenomics and culture.</title>
        <authorList>
            <person name="Gilroy R."/>
            <person name="Ravi A."/>
            <person name="Getino M."/>
            <person name="Pursley I."/>
            <person name="Horton D.L."/>
            <person name="Alikhan N.F."/>
            <person name="Baker D."/>
            <person name="Gharbi K."/>
            <person name="Hall N."/>
            <person name="Watson M."/>
            <person name="Adriaenssens E.M."/>
            <person name="Foster-Nyarko E."/>
            <person name="Jarju S."/>
            <person name="Secka A."/>
            <person name="Antonio M."/>
            <person name="Oren A."/>
            <person name="Chaudhuri R.R."/>
            <person name="La Ragione R."/>
            <person name="Hildebrand F."/>
            <person name="Pallen M.J."/>
        </authorList>
    </citation>
    <scope>NUCLEOTIDE SEQUENCE</scope>
    <source>
        <strain evidence="2">USAMLcec12-2067</strain>
    </source>
</reference>
<evidence type="ECO:0000256" key="1">
    <source>
        <dbReference type="SAM" id="MobiDB-lite"/>
    </source>
</evidence>
<feature type="compositionally biased region" description="Basic and acidic residues" evidence="1">
    <location>
        <begin position="142"/>
        <end position="166"/>
    </location>
</feature>
<protein>
    <submittedName>
        <fullName evidence="2">Phosphonate C-P lyase system protein PhnH</fullName>
    </submittedName>
</protein>
<evidence type="ECO:0000313" key="3">
    <source>
        <dbReference type="Proteomes" id="UP000789325"/>
    </source>
</evidence>
<dbReference type="InterPro" id="IPR038058">
    <property type="entry name" value="PhnH-like_sp"/>
</dbReference>
<feature type="region of interest" description="Disordered" evidence="1">
    <location>
        <begin position="138"/>
        <end position="189"/>
    </location>
</feature>
<sequence>MIAGDEDLHRMQRAFRGVLDAFARPGTVRTVEPAFGNPARPTALDASLEQVVRLFVDQAVTFCIADSETDAAAVYLSSETHARRAPLRDADFVVVPARADAQTAREAVAEACCGTLIAPEKGATVLMGCARLAEVPEGDGVDEARGGGEAGEVKGAGEADEAKEVGEADGTGEAKGASEASGCDTSEVKGVGEPAMHVVALRGPGVERENRFAVDRVDWLRARAERGDEFPCGIEIVLVDPEGRVVAIPRSSSATLVGDPSSMFHVKQSPHRSAAEEQMFHVKHSEGQLCEESLCEEPADGTPVDEASMGEVPLREGLAGEVSADRASAGEAPTGEAPAGKAPTNKTSANGEVR</sequence>
<name>A0A9D2VLX6_9ACTN</name>
<dbReference type="NCBIfam" id="TIGR03292">
    <property type="entry name" value="PhnH_redo"/>
    <property type="match status" value="1"/>
</dbReference>
<proteinExistence type="predicted"/>
<feature type="region of interest" description="Disordered" evidence="1">
    <location>
        <begin position="297"/>
        <end position="354"/>
    </location>
</feature>
<feature type="compositionally biased region" description="Low complexity" evidence="1">
    <location>
        <begin position="327"/>
        <end position="344"/>
    </location>
</feature>